<keyword evidence="5" id="KW-1185">Reference proteome</keyword>
<dbReference type="EMBL" id="JAEOAH010000004">
    <property type="protein sequence ID" value="MBK3494253.1"/>
    <property type="molecule type" value="Genomic_DNA"/>
</dbReference>
<feature type="domain" description="HTH tetR-type" evidence="3">
    <location>
        <begin position="1"/>
        <end position="57"/>
    </location>
</feature>
<name>A0ABS1H5D0_9BACL</name>
<evidence type="ECO:0000256" key="2">
    <source>
        <dbReference type="PROSITE-ProRule" id="PRU00335"/>
    </source>
</evidence>
<dbReference type="Proteomes" id="UP000618943">
    <property type="component" value="Unassembled WGS sequence"/>
</dbReference>
<dbReference type="RefSeq" id="WP_200748211.1">
    <property type="nucleotide sequence ID" value="NZ_JAEOAH010000004.1"/>
</dbReference>
<keyword evidence="1 2" id="KW-0238">DNA-binding</keyword>
<evidence type="ECO:0000313" key="4">
    <source>
        <dbReference type="EMBL" id="MBK3494253.1"/>
    </source>
</evidence>
<sequence length="59" mass="6615">MQIMQAAIMPLDEIGFVKISLSQIAKRAGIFTALVSYHFSGKSDLMNYVLIEQSMVYNT</sequence>
<evidence type="ECO:0000259" key="3">
    <source>
        <dbReference type="PROSITE" id="PS50977"/>
    </source>
</evidence>
<dbReference type="InterPro" id="IPR001647">
    <property type="entry name" value="HTH_TetR"/>
</dbReference>
<organism evidence="4 5">
    <name type="scientific">Viridibacillus soli</name>
    <dbReference type="NCBI Taxonomy" id="2798301"/>
    <lineage>
        <taxon>Bacteria</taxon>
        <taxon>Bacillati</taxon>
        <taxon>Bacillota</taxon>
        <taxon>Bacilli</taxon>
        <taxon>Bacillales</taxon>
        <taxon>Caryophanaceae</taxon>
        <taxon>Viridibacillus</taxon>
    </lineage>
</organism>
<reference evidence="4 5" key="1">
    <citation type="submission" date="2020-12" db="EMBL/GenBank/DDBJ databases">
        <title>YIM B01967 draft genome.</title>
        <authorList>
            <person name="Yan X."/>
        </authorList>
    </citation>
    <scope>NUCLEOTIDE SEQUENCE [LARGE SCALE GENOMIC DNA]</scope>
    <source>
        <strain evidence="4 5">YIM B01967</strain>
    </source>
</reference>
<dbReference type="InterPro" id="IPR009057">
    <property type="entry name" value="Homeodomain-like_sf"/>
</dbReference>
<protein>
    <submittedName>
        <fullName evidence="4">TetR family transcriptional regulator</fullName>
    </submittedName>
</protein>
<gene>
    <name evidence="4" type="ORF">JFL43_05155</name>
</gene>
<feature type="DNA-binding region" description="H-T-H motif" evidence="2">
    <location>
        <begin position="20"/>
        <end position="39"/>
    </location>
</feature>
<dbReference type="Pfam" id="PF00440">
    <property type="entry name" value="TetR_N"/>
    <property type="match status" value="1"/>
</dbReference>
<dbReference type="SUPFAM" id="SSF46689">
    <property type="entry name" value="Homeodomain-like"/>
    <property type="match status" value="1"/>
</dbReference>
<dbReference type="Gene3D" id="1.10.357.10">
    <property type="entry name" value="Tetracycline Repressor, domain 2"/>
    <property type="match status" value="1"/>
</dbReference>
<comment type="caution">
    <text evidence="4">The sequence shown here is derived from an EMBL/GenBank/DDBJ whole genome shotgun (WGS) entry which is preliminary data.</text>
</comment>
<dbReference type="PRINTS" id="PR00455">
    <property type="entry name" value="HTHTETR"/>
</dbReference>
<evidence type="ECO:0000256" key="1">
    <source>
        <dbReference type="ARBA" id="ARBA00023125"/>
    </source>
</evidence>
<accession>A0ABS1H5D0</accession>
<proteinExistence type="predicted"/>
<dbReference type="PROSITE" id="PS50977">
    <property type="entry name" value="HTH_TETR_2"/>
    <property type="match status" value="1"/>
</dbReference>
<evidence type="ECO:0000313" key="5">
    <source>
        <dbReference type="Proteomes" id="UP000618943"/>
    </source>
</evidence>